<evidence type="ECO:0008006" key="3">
    <source>
        <dbReference type="Google" id="ProtNLM"/>
    </source>
</evidence>
<dbReference type="OrthoDB" id="3550607at2"/>
<comment type="caution">
    <text evidence="1">The sequence shown here is derived from an EMBL/GenBank/DDBJ whole genome shotgun (WGS) entry which is preliminary data.</text>
</comment>
<evidence type="ECO:0000313" key="2">
    <source>
        <dbReference type="Proteomes" id="UP000077701"/>
    </source>
</evidence>
<gene>
    <name evidence="1" type="ORF">PS9374_05502</name>
</gene>
<organism evidence="1 2">
    <name type="scientific">Planomonospora sphaerica</name>
    <dbReference type="NCBI Taxonomy" id="161355"/>
    <lineage>
        <taxon>Bacteria</taxon>
        <taxon>Bacillati</taxon>
        <taxon>Actinomycetota</taxon>
        <taxon>Actinomycetes</taxon>
        <taxon>Streptosporangiales</taxon>
        <taxon>Streptosporangiaceae</taxon>
        <taxon>Planomonospora</taxon>
    </lineage>
</organism>
<accession>A0A171DLP9</accession>
<keyword evidence="2" id="KW-1185">Reference proteome</keyword>
<dbReference type="STRING" id="161355.PS9374_05502"/>
<reference evidence="1 2" key="1">
    <citation type="journal article" date="2016" name="Genome Announc.">
        <title>Draft Genome Sequence of Planomonospora sphaerica JCM9374, a Rare Actinomycete.</title>
        <authorList>
            <person name="Dohra H."/>
            <person name="Suzuki T."/>
            <person name="Inoue Y."/>
            <person name="Kodani S."/>
        </authorList>
    </citation>
    <scope>NUCLEOTIDE SEQUENCE [LARGE SCALE GENOMIC DNA]</scope>
    <source>
        <strain evidence="1 2">JCM 9374</strain>
    </source>
</reference>
<protein>
    <recommendedName>
        <fullName evidence="3">Mobilization protein</fullName>
    </recommendedName>
</protein>
<dbReference type="Proteomes" id="UP000077701">
    <property type="component" value="Unassembled WGS sequence"/>
</dbReference>
<name>A0A171DLP9_9ACTN</name>
<sequence length="126" mass="13429">MTGRRRQRSSTPRPHRLSLKFSDEELAAVRSAAAGTQLSLGAYAARVIVGAARQELTVVPVDERERIAELIQARIGAALLAELAAAPVARRADLTATVNAIGHAVRRIEHAADAITAARRPTPEPP</sequence>
<reference evidence="2" key="2">
    <citation type="submission" date="2016-04" db="EMBL/GenBank/DDBJ databases">
        <title>Planomonospora sphaerica JCM9374 whole genome shotgun sequence.</title>
        <authorList>
            <person name="Suzuki T."/>
            <person name="Dohra H."/>
            <person name="Kodani S."/>
        </authorList>
    </citation>
    <scope>NUCLEOTIDE SEQUENCE [LARGE SCALE GENOMIC DNA]</scope>
    <source>
        <strain evidence="2">JCM 9374</strain>
    </source>
</reference>
<evidence type="ECO:0000313" key="1">
    <source>
        <dbReference type="EMBL" id="GAT69822.1"/>
    </source>
</evidence>
<dbReference type="AlphaFoldDB" id="A0A171DLP9"/>
<proteinExistence type="predicted"/>
<dbReference type="EMBL" id="BDCX01000015">
    <property type="protein sequence ID" value="GAT69822.1"/>
    <property type="molecule type" value="Genomic_DNA"/>
</dbReference>
<dbReference type="RefSeq" id="WP_068901569.1">
    <property type="nucleotide sequence ID" value="NZ_BDCX01000015.1"/>
</dbReference>